<dbReference type="Proteomes" id="UP000550707">
    <property type="component" value="Unassembled WGS sequence"/>
</dbReference>
<evidence type="ECO:0000313" key="1">
    <source>
        <dbReference type="EMBL" id="KAF6407368.1"/>
    </source>
</evidence>
<comment type="caution">
    <text evidence="1">The sequence shown here is derived from an EMBL/GenBank/DDBJ whole genome shotgun (WGS) entry which is preliminary data.</text>
</comment>
<protein>
    <submittedName>
        <fullName evidence="1">Uncharacterized protein</fullName>
    </submittedName>
</protein>
<dbReference type="AlphaFoldDB" id="A0A7J8C922"/>
<keyword evidence="2" id="KW-1185">Reference proteome</keyword>
<accession>A0A7J8C922</accession>
<sequence length="140" mass="15359">MQMCDYCDHCWGEKSQVLRQPRSQRSAQRFPSERVALAVPRPGRMTWDSSTVKGPCSHLSREDLPSTVVQSVGGLRLSVRAESESPAQGHHAWRSLLSDRARLRTSACSTCPRASQDSQAAVSPSCWACFLPPPLTGPVP</sequence>
<gene>
    <name evidence="1" type="ORF">HJG59_009990</name>
</gene>
<dbReference type="EMBL" id="JACASF010000021">
    <property type="protein sequence ID" value="KAF6407368.1"/>
    <property type="molecule type" value="Genomic_DNA"/>
</dbReference>
<reference evidence="1 2" key="1">
    <citation type="journal article" date="2020" name="Nature">
        <title>Six reference-quality genomes reveal evolution of bat adaptations.</title>
        <authorList>
            <person name="Jebb D."/>
            <person name="Huang Z."/>
            <person name="Pippel M."/>
            <person name="Hughes G.M."/>
            <person name="Lavrichenko K."/>
            <person name="Devanna P."/>
            <person name="Winkler S."/>
            <person name="Jermiin L.S."/>
            <person name="Skirmuntt E.C."/>
            <person name="Katzourakis A."/>
            <person name="Burkitt-Gray L."/>
            <person name="Ray D.A."/>
            <person name="Sullivan K.A.M."/>
            <person name="Roscito J.G."/>
            <person name="Kirilenko B.M."/>
            <person name="Davalos L.M."/>
            <person name="Corthals A.P."/>
            <person name="Power M.L."/>
            <person name="Jones G."/>
            <person name="Ransome R.D."/>
            <person name="Dechmann D.K.N."/>
            <person name="Locatelli A.G."/>
            <person name="Puechmaille S.J."/>
            <person name="Fedrigo O."/>
            <person name="Jarvis E.D."/>
            <person name="Hiller M."/>
            <person name="Vernes S.C."/>
            <person name="Myers E.W."/>
            <person name="Teeling E.C."/>
        </authorList>
    </citation>
    <scope>NUCLEOTIDE SEQUENCE [LARGE SCALE GENOMIC DNA]</scope>
    <source>
        <strain evidence="1">MMolMol1</strain>
        <tissue evidence="1">Muscle</tissue>
    </source>
</reference>
<dbReference type="InParanoid" id="A0A7J8C922"/>
<evidence type="ECO:0000313" key="2">
    <source>
        <dbReference type="Proteomes" id="UP000550707"/>
    </source>
</evidence>
<organism evidence="1 2">
    <name type="scientific">Molossus molossus</name>
    <name type="common">Pallas' mastiff bat</name>
    <name type="synonym">Vespertilio molossus</name>
    <dbReference type="NCBI Taxonomy" id="27622"/>
    <lineage>
        <taxon>Eukaryota</taxon>
        <taxon>Metazoa</taxon>
        <taxon>Chordata</taxon>
        <taxon>Craniata</taxon>
        <taxon>Vertebrata</taxon>
        <taxon>Euteleostomi</taxon>
        <taxon>Mammalia</taxon>
        <taxon>Eutheria</taxon>
        <taxon>Laurasiatheria</taxon>
        <taxon>Chiroptera</taxon>
        <taxon>Yangochiroptera</taxon>
        <taxon>Molossidae</taxon>
        <taxon>Molossus</taxon>
    </lineage>
</organism>
<name>A0A7J8C922_MOLMO</name>
<proteinExistence type="predicted"/>